<comment type="subcellular location">
    <subcellularLocation>
        <location evidence="1">Membrane</location>
        <topology evidence="1">Multi-pass membrane protein</topology>
    </subcellularLocation>
</comment>
<feature type="transmembrane region" description="Helical" evidence="8">
    <location>
        <begin position="86"/>
        <end position="113"/>
    </location>
</feature>
<keyword evidence="4 8" id="KW-1133">Transmembrane helix</keyword>
<dbReference type="PANTHER" id="PTHR22730">
    <property type="entry name" value="PROMININ PROM PROTEIN"/>
    <property type="match status" value="1"/>
</dbReference>
<protein>
    <submittedName>
        <fullName evidence="10">Prominin-1-like</fullName>
    </submittedName>
</protein>
<dbReference type="RefSeq" id="XP_014674532.1">
    <property type="nucleotide sequence ID" value="XM_014819046.1"/>
</dbReference>
<accession>A0ABM1EQR1</accession>
<evidence type="ECO:0000256" key="8">
    <source>
        <dbReference type="SAM" id="Phobius"/>
    </source>
</evidence>
<organism evidence="9 10">
    <name type="scientific">Priapulus caudatus</name>
    <name type="common">Priapulid worm</name>
    <dbReference type="NCBI Taxonomy" id="37621"/>
    <lineage>
        <taxon>Eukaryota</taxon>
        <taxon>Metazoa</taxon>
        <taxon>Ecdysozoa</taxon>
        <taxon>Scalidophora</taxon>
        <taxon>Priapulida</taxon>
        <taxon>Priapulimorpha</taxon>
        <taxon>Priapulimorphida</taxon>
        <taxon>Priapulidae</taxon>
        <taxon>Priapulus</taxon>
    </lineage>
</organism>
<name>A0ABM1EQR1_PRICU</name>
<feature type="region of interest" description="Disordered" evidence="7">
    <location>
        <begin position="743"/>
        <end position="809"/>
    </location>
</feature>
<evidence type="ECO:0000256" key="4">
    <source>
        <dbReference type="ARBA" id="ARBA00022989"/>
    </source>
</evidence>
<evidence type="ECO:0000256" key="1">
    <source>
        <dbReference type="ARBA" id="ARBA00004141"/>
    </source>
</evidence>
<sequence length="907" mass="99320">MGLVGPAQSDTRSVSSNVTIPWAGELPQPKPYITYNNYEPGGLKGLYTMARGWAGLVSKELQSDMILDYAETYDDYDAQEIIYESIAFSIGIVICVVIGILFCVAMPISGIFFCCCRCCGCGCCGGNETQTTKEAEGGGRACLQVTVFCTLALLLSGGVCLAINNERIKDVWNDVETSIDTNFDDLRELFDVTVKQLEYTGKDDFRLMMKMITDDIDDIANVLGKPVVDDISAIADLDASIDSVMKLGAEVDKVAEDVGVFVTTLDRMQSTVETFSLELTALEQNLTTACSGGLCPGLEPDSVVIEVDYSQVLVQLKDLLDQINEVQTMNLTKLAIEASDAINNIPDEIYTATEQSREDIKTTLNDTEAEMVEELDDLIEAINEYAITDELKQEWLDAVSSDEANIAEQARWWTWMALAIVVFIIVVCLALGMTCGIVGYSKNDHPTLRSNTSHCGGNCLLCGVVLCFIFASLLMFCCTVFFVVGSPTETYICEPLADPELEFVAELVDVPGTPLMTDLKDDEYMLSYLVYDDGSIVLRITDVLKECRDNRAIWDVIKLDNVYDLNDLPDPSEMVDIDELVKAVTDEIDLTTVSILTPELKEQLEKFNEVLSKLDTTAYEILLEPRYHIGTKSPALLMEIDDCSGRPQSPRRAADSLRIPALALTVICETTSYATALEADTETALITPHILIPTHSPHTRRTLPNASWFCLGWCAVMLIPTVIFATKLAKYYKRTPVFDDRESLLPQAGAGPHNSSPEQRPSSFVNPTYTGPKAVPAHPLHKGVPNNYSPPPYQDTPTSNQPGPVYYGGHPAYTPNPYEDGFSLAVQAGGGYVPTAPPQSMGGAYSGHYAPQGHATPSAYDAFDSIPDGLPGDTYESKPRRWEPPSYAVPVIPGLPPPNTRGMQTLY</sequence>
<dbReference type="PANTHER" id="PTHR22730:SF1">
    <property type="entry name" value="PROMININ-LIKE PROTEIN"/>
    <property type="match status" value="1"/>
</dbReference>
<dbReference type="Proteomes" id="UP000695022">
    <property type="component" value="Unplaced"/>
</dbReference>
<evidence type="ECO:0000256" key="5">
    <source>
        <dbReference type="ARBA" id="ARBA00023136"/>
    </source>
</evidence>
<keyword evidence="6" id="KW-0325">Glycoprotein</keyword>
<evidence type="ECO:0000256" key="3">
    <source>
        <dbReference type="ARBA" id="ARBA00022692"/>
    </source>
</evidence>
<keyword evidence="3 8" id="KW-0812">Transmembrane</keyword>
<evidence type="ECO:0000313" key="10">
    <source>
        <dbReference type="RefSeq" id="XP_014674532.1"/>
    </source>
</evidence>
<keyword evidence="9" id="KW-1185">Reference proteome</keyword>
<gene>
    <name evidence="10" type="primary">LOC106814699</name>
</gene>
<evidence type="ECO:0000256" key="2">
    <source>
        <dbReference type="ARBA" id="ARBA00006058"/>
    </source>
</evidence>
<reference evidence="10" key="1">
    <citation type="submission" date="2025-08" db="UniProtKB">
        <authorList>
            <consortium name="RefSeq"/>
        </authorList>
    </citation>
    <scope>IDENTIFICATION</scope>
</reference>
<comment type="similarity">
    <text evidence="2">Belongs to the prominin family.</text>
</comment>
<dbReference type="InterPro" id="IPR008795">
    <property type="entry name" value="Prominin"/>
</dbReference>
<dbReference type="GeneID" id="106814699"/>
<feature type="transmembrane region" description="Helical" evidence="8">
    <location>
        <begin position="459"/>
        <end position="484"/>
    </location>
</feature>
<dbReference type="Pfam" id="PF05478">
    <property type="entry name" value="Prominin"/>
    <property type="match status" value="1"/>
</dbReference>
<evidence type="ECO:0000313" key="9">
    <source>
        <dbReference type="Proteomes" id="UP000695022"/>
    </source>
</evidence>
<feature type="transmembrane region" description="Helical" evidence="8">
    <location>
        <begin position="412"/>
        <end position="438"/>
    </location>
</feature>
<evidence type="ECO:0000256" key="7">
    <source>
        <dbReference type="SAM" id="MobiDB-lite"/>
    </source>
</evidence>
<evidence type="ECO:0000256" key="6">
    <source>
        <dbReference type="ARBA" id="ARBA00023180"/>
    </source>
</evidence>
<feature type="compositionally biased region" description="Polar residues" evidence="7">
    <location>
        <begin position="753"/>
        <end position="769"/>
    </location>
</feature>
<keyword evidence="5 8" id="KW-0472">Membrane</keyword>
<proteinExistence type="inferred from homology"/>
<feature type="transmembrane region" description="Helical" evidence="8">
    <location>
        <begin position="706"/>
        <end position="725"/>
    </location>
</feature>